<evidence type="ECO:0000256" key="1">
    <source>
        <dbReference type="SAM" id="MobiDB-lite"/>
    </source>
</evidence>
<accession>A0A8X6QWC1</accession>
<protein>
    <submittedName>
        <fullName evidence="2">Uncharacterized protein</fullName>
    </submittedName>
</protein>
<evidence type="ECO:0000313" key="2">
    <source>
        <dbReference type="EMBL" id="GFU49379.1"/>
    </source>
</evidence>
<gene>
    <name evidence="2" type="ORF">NPIL_278031</name>
</gene>
<organism evidence="2 3">
    <name type="scientific">Nephila pilipes</name>
    <name type="common">Giant wood spider</name>
    <name type="synonym">Nephila maculata</name>
    <dbReference type="NCBI Taxonomy" id="299642"/>
    <lineage>
        <taxon>Eukaryota</taxon>
        <taxon>Metazoa</taxon>
        <taxon>Ecdysozoa</taxon>
        <taxon>Arthropoda</taxon>
        <taxon>Chelicerata</taxon>
        <taxon>Arachnida</taxon>
        <taxon>Araneae</taxon>
        <taxon>Araneomorphae</taxon>
        <taxon>Entelegynae</taxon>
        <taxon>Araneoidea</taxon>
        <taxon>Nephilidae</taxon>
        <taxon>Nephila</taxon>
    </lineage>
</organism>
<name>A0A8X6QWC1_NEPPI</name>
<reference evidence="2" key="1">
    <citation type="submission" date="2020-08" db="EMBL/GenBank/DDBJ databases">
        <title>Multicomponent nature underlies the extraordinary mechanical properties of spider dragline silk.</title>
        <authorList>
            <person name="Kono N."/>
            <person name="Nakamura H."/>
            <person name="Mori M."/>
            <person name="Yoshida Y."/>
            <person name="Ohtoshi R."/>
            <person name="Malay A.D."/>
            <person name="Moran D.A.P."/>
            <person name="Tomita M."/>
            <person name="Numata K."/>
            <person name="Arakawa K."/>
        </authorList>
    </citation>
    <scope>NUCLEOTIDE SEQUENCE</scope>
</reference>
<evidence type="ECO:0000313" key="3">
    <source>
        <dbReference type="Proteomes" id="UP000887013"/>
    </source>
</evidence>
<dbReference type="AlphaFoldDB" id="A0A8X6QWC1"/>
<feature type="region of interest" description="Disordered" evidence="1">
    <location>
        <begin position="35"/>
        <end position="66"/>
    </location>
</feature>
<keyword evidence="3" id="KW-1185">Reference proteome</keyword>
<proteinExistence type="predicted"/>
<sequence>MCKSDRYTQNPFHLLNNRALSGPFHSHPLLPKKSISSVPPYPRAAPSTLISPPNVAPENTCTSSPGNNKLFENSCSPNYAEYHLRVINGLLLFDGPPRQGAVP</sequence>
<dbReference type="Proteomes" id="UP000887013">
    <property type="component" value="Unassembled WGS sequence"/>
</dbReference>
<feature type="compositionally biased region" description="Polar residues" evidence="1">
    <location>
        <begin position="57"/>
        <end position="66"/>
    </location>
</feature>
<dbReference type="EMBL" id="BMAW01086947">
    <property type="protein sequence ID" value="GFU49379.1"/>
    <property type="molecule type" value="Genomic_DNA"/>
</dbReference>
<comment type="caution">
    <text evidence="2">The sequence shown here is derived from an EMBL/GenBank/DDBJ whole genome shotgun (WGS) entry which is preliminary data.</text>
</comment>